<keyword evidence="5 9" id="KW-0732">Signal</keyword>
<evidence type="ECO:0000256" key="9">
    <source>
        <dbReference type="RuleBase" id="RU362097"/>
    </source>
</evidence>
<dbReference type="Pfam" id="PF02321">
    <property type="entry name" value="OEP"/>
    <property type="match status" value="2"/>
</dbReference>
<organism evidence="10 11">
    <name type="scientific">Geomonas silvestris</name>
    <dbReference type="NCBI Taxonomy" id="2740184"/>
    <lineage>
        <taxon>Bacteria</taxon>
        <taxon>Pseudomonadati</taxon>
        <taxon>Thermodesulfobacteriota</taxon>
        <taxon>Desulfuromonadia</taxon>
        <taxon>Geobacterales</taxon>
        <taxon>Geobacteraceae</taxon>
        <taxon>Geomonas</taxon>
    </lineage>
</organism>
<dbReference type="AlphaFoldDB" id="A0A6V8MGU5"/>
<dbReference type="InterPro" id="IPR003423">
    <property type="entry name" value="OMP_efflux"/>
</dbReference>
<dbReference type="Gene3D" id="2.20.200.10">
    <property type="entry name" value="Outer membrane efflux proteins (OEP)"/>
    <property type="match status" value="1"/>
</dbReference>
<dbReference type="PANTHER" id="PTHR30203">
    <property type="entry name" value="OUTER MEMBRANE CATION EFFLUX PROTEIN"/>
    <property type="match status" value="1"/>
</dbReference>
<dbReference type="EMBL" id="BLXX01000003">
    <property type="protein sequence ID" value="GFO59187.1"/>
    <property type="molecule type" value="Genomic_DNA"/>
</dbReference>
<dbReference type="InterPro" id="IPR010131">
    <property type="entry name" value="MdtP/NodT-like"/>
</dbReference>
<comment type="caution">
    <text evidence="10">The sequence shown here is derived from an EMBL/GenBank/DDBJ whole genome shotgun (WGS) entry which is preliminary data.</text>
</comment>
<keyword evidence="3 9" id="KW-1134">Transmembrane beta strand</keyword>
<protein>
    <submittedName>
        <fullName evidence="10">Multidrug resistance protein</fullName>
    </submittedName>
</protein>
<feature type="chain" id="PRO_5028504068" evidence="9">
    <location>
        <begin position="21"/>
        <end position="481"/>
    </location>
</feature>
<name>A0A6V8MGU5_9BACT</name>
<dbReference type="PROSITE" id="PS51257">
    <property type="entry name" value="PROKAR_LIPOPROTEIN"/>
    <property type="match status" value="1"/>
</dbReference>
<evidence type="ECO:0000256" key="2">
    <source>
        <dbReference type="ARBA" id="ARBA00007613"/>
    </source>
</evidence>
<dbReference type="GO" id="GO:0005886">
    <property type="term" value="C:plasma membrane"/>
    <property type="evidence" value="ECO:0007669"/>
    <property type="project" value="UniProtKB-SubCell"/>
</dbReference>
<dbReference type="Gene3D" id="1.20.1600.10">
    <property type="entry name" value="Outer membrane efflux proteins (OEP)"/>
    <property type="match status" value="1"/>
</dbReference>
<sequence>MSYKTVVYFGTLFCSIFAAAAVLAGCAAIPALKASQSLKPVQDYQASRSLSGSKTAWPQERWWESYADPQLSGLIEEALKGSPDLAAAGARLRRAEAYQNVAGAALQPQLGARAALDYDTLSYNYLTPRAMTPNGWNDYGIVSLNLDWEIDFWGKNRARLAAATSQLRAGEAEFAEARLLLASTVAAEYADLAQLFSLRDLVSRSAALRTTTVRLFDERFANGMETKGSVHQARARLAAIEGELQVLDERIGLKRNRLAALLGAGPDRGLSIARPTIKIADALGLPRDLAADLLGRRPDVCAARLMAEAQAERIKEKRAAFYPNVNLAAFFGFQSLGLDHLVRSGSSIGGFGPAISLPIFTGGRLTGELRGALAEYDAAVALYNGTVTRALQEVADVGLSGKALAGELVSAQAAVEAAGEAHRVVDARYRGGLATYLEVLSAEDILLDTQRNLVQLRSRTFTLDVALQRILGGGYREKTTL</sequence>
<dbReference type="PANTHER" id="PTHR30203:SF20">
    <property type="entry name" value="MULTIDRUG RESISTANCE OUTER MEMBRANE PROTEIN MDTP-RELATED"/>
    <property type="match status" value="1"/>
</dbReference>
<keyword evidence="4 9" id="KW-0812">Transmembrane</keyword>
<dbReference type="RefSeq" id="WP_183354019.1">
    <property type="nucleotide sequence ID" value="NZ_BLXX01000003.1"/>
</dbReference>
<keyword evidence="8 9" id="KW-0449">Lipoprotein</keyword>
<evidence type="ECO:0000256" key="1">
    <source>
        <dbReference type="ARBA" id="ARBA00004370"/>
    </source>
</evidence>
<evidence type="ECO:0000256" key="5">
    <source>
        <dbReference type="ARBA" id="ARBA00022729"/>
    </source>
</evidence>
<feature type="signal peptide" evidence="9">
    <location>
        <begin position="1"/>
        <end position="20"/>
    </location>
</feature>
<evidence type="ECO:0000256" key="6">
    <source>
        <dbReference type="ARBA" id="ARBA00023136"/>
    </source>
</evidence>
<dbReference type="NCBIfam" id="TIGR01845">
    <property type="entry name" value="outer_NodT"/>
    <property type="match status" value="1"/>
</dbReference>
<comment type="subcellular location">
    <subcellularLocation>
        <location evidence="9">Cell membrane</location>
        <topology evidence="9">Lipid-anchor</topology>
    </subcellularLocation>
    <subcellularLocation>
        <location evidence="1">Membrane</location>
    </subcellularLocation>
</comment>
<evidence type="ECO:0000256" key="8">
    <source>
        <dbReference type="ARBA" id="ARBA00023288"/>
    </source>
</evidence>
<dbReference type="GO" id="GO:0015562">
    <property type="term" value="F:efflux transmembrane transporter activity"/>
    <property type="evidence" value="ECO:0007669"/>
    <property type="project" value="InterPro"/>
</dbReference>
<dbReference type="Proteomes" id="UP000556026">
    <property type="component" value="Unassembled WGS sequence"/>
</dbReference>
<gene>
    <name evidence="10" type="ORF">GMST_15120</name>
</gene>
<keyword evidence="7 9" id="KW-0564">Palmitate</keyword>
<keyword evidence="6 9" id="KW-0472">Membrane</keyword>
<reference evidence="11" key="1">
    <citation type="submission" date="2020-06" db="EMBL/GenBank/DDBJ databases">
        <title>Draft genomic sequence of Geomonas sp. Red330.</title>
        <authorList>
            <person name="Itoh H."/>
            <person name="Zhenxing X."/>
            <person name="Ushijima N."/>
            <person name="Masuda Y."/>
            <person name="Shiratori Y."/>
            <person name="Senoo K."/>
        </authorList>
    </citation>
    <scope>NUCLEOTIDE SEQUENCE [LARGE SCALE GENOMIC DNA]</scope>
    <source>
        <strain evidence="11">Red330</strain>
    </source>
</reference>
<keyword evidence="11" id="KW-1185">Reference proteome</keyword>
<comment type="similarity">
    <text evidence="2 9">Belongs to the outer membrane factor (OMF) (TC 1.B.17) family.</text>
</comment>
<accession>A0A6V8MGU5</accession>
<evidence type="ECO:0000256" key="7">
    <source>
        <dbReference type="ARBA" id="ARBA00023139"/>
    </source>
</evidence>
<evidence type="ECO:0000256" key="3">
    <source>
        <dbReference type="ARBA" id="ARBA00022452"/>
    </source>
</evidence>
<evidence type="ECO:0000313" key="10">
    <source>
        <dbReference type="EMBL" id="GFO59187.1"/>
    </source>
</evidence>
<evidence type="ECO:0000256" key="4">
    <source>
        <dbReference type="ARBA" id="ARBA00022692"/>
    </source>
</evidence>
<dbReference type="SUPFAM" id="SSF56954">
    <property type="entry name" value="Outer membrane efflux proteins (OEP)"/>
    <property type="match status" value="1"/>
</dbReference>
<evidence type="ECO:0000313" key="11">
    <source>
        <dbReference type="Proteomes" id="UP000556026"/>
    </source>
</evidence>
<proteinExistence type="inferred from homology"/>